<dbReference type="RefSeq" id="WP_188596729.1">
    <property type="nucleotide sequence ID" value="NZ_BMNL01000003.1"/>
</dbReference>
<evidence type="ECO:0000256" key="1">
    <source>
        <dbReference type="ARBA" id="ARBA00007787"/>
    </source>
</evidence>
<comment type="caution">
    <text evidence="3">The sequence shown here is derived from an EMBL/GenBank/DDBJ whole genome shotgun (WGS) entry which is preliminary data.</text>
</comment>
<comment type="similarity">
    <text evidence="1">Belongs to the glutaredoxin family.</text>
</comment>
<dbReference type="EMBL" id="BMNL01000003">
    <property type="protein sequence ID" value="GGP21660.1"/>
    <property type="molecule type" value="Genomic_DNA"/>
</dbReference>
<feature type="domain" description="Thioredoxin-like fold" evidence="2">
    <location>
        <begin position="28"/>
        <end position="169"/>
    </location>
</feature>
<evidence type="ECO:0000313" key="3">
    <source>
        <dbReference type="EMBL" id="GGP21660.1"/>
    </source>
</evidence>
<dbReference type="Pfam" id="PF13098">
    <property type="entry name" value="Thioredoxin_2"/>
    <property type="match status" value="1"/>
</dbReference>
<gene>
    <name evidence="3" type="ORF">GCM10007981_14370</name>
</gene>
<dbReference type="Gene3D" id="3.40.30.10">
    <property type="entry name" value="Glutaredoxin"/>
    <property type="match status" value="1"/>
</dbReference>
<proteinExistence type="inferred from homology"/>
<accession>A0A830GXG0</accession>
<reference evidence="3" key="1">
    <citation type="journal article" date="2014" name="Int. J. Syst. Evol. Microbiol.">
        <title>Complete genome sequence of Corynebacterium casei LMG S-19264T (=DSM 44701T), isolated from a smear-ripened cheese.</title>
        <authorList>
            <consortium name="US DOE Joint Genome Institute (JGI-PGF)"/>
            <person name="Walter F."/>
            <person name="Albersmeier A."/>
            <person name="Kalinowski J."/>
            <person name="Ruckert C."/>
        </authorList>
    </citation>
    <scope>NUCLEOTIDE SEQUENCE</scope>
    <source>
        <strain evidence="3">JCM 10088</strain>
    </source>
</reference>
<evidence type="ECO:0000313" key="4">
    <source>
        <dbReference type="Proteomes" id="UP000610960"/>
    </source>
</evidence>
<dbReference type="SUPFAM" id="SSF52833">
    <property type="entry name" value="Thioredoxin-like"/>
    <property type="match status" value="1"/>
</dbReference>
<dbReference type="OrthoDB" id="15256at2157"/>
<protein>
    <recommendedName>
        <fullName evidence="2">Thioredoxin-like fold domain-containing protein</fullName>
    </recommendedName>
</protein>
<organism evidence="3 4">
    <name type="scientific">Thermocladium modestius</name>
    <dbReference type="NCBI Taxonomy" id="62609"/>
    <lineage>
        <taxon>Archaea</taxon>
        <taxon>Thermoproteota</taxon>
        <taxon>Thermoprotei</taxon>
        <taxon>Thermoproteales</taxon>
        <taxon>Thermoproteaceae</taxon>
        <taxon>Thermocladium</taxon>
    </lineage>
</organism>
<dbReference type="InterPro" id="IPR012336">
    <property type="entry name" value="Thioredoxin-like_fold"/>
</dbReference>
<evidence type="ECO:0000259" key="2">
    <source>
        <dbReference type="Pfam" id="PF13098"/>
    </source>
</evidence>
<sequence length="178" mass="20119">MSDRWVVTNIRDFMEKATRCGMVFKAVGNPKGSIIIFYDMYCPGCALMETDLGDYFKELRNKGIDIIYVDFPVHKVDMLHAKARVIYKRNPDDFLKLIDSVYGDMINKGNLVKDFDVNDAEAKLELENVKNCKLAAQSIGVKGTPTVVIAKYGRETATAVFGYLGPQEIMDLVTRELF</sequence>
<keyword evidence="4" id="KW-1185">Reference proteome</keyword>
<name>A0A830GXG0_9CREN</name>
<dbReference type="InterPro" id="IPR036249">
    <property type="entry name" value="Thioredoxin-like_sf"/>
</dbReference>
<dbReference type="AlphaFoldDB" id="A0A830GXG0"/>
<dbReference type="Proteomes" id="UP000610960">
    <property type="component" value="Unassembled WGS sequence"/>
</dbReference>
<reference evidence="3" key="2">
    <citation type="submission" date="2020-09" db="EMBL/GenBank/DDBJ databases">
        <authorList>
            <person name="Sun Q."/>
            <person name="Ohkuma M."/>
        </authorList>
    </citation>
    <scope>NUCLEOTIDE SEQUENCE</scope>
    <source>
        <strain evidence="3">JCM 10088</strain>
    </source>
</reference>